<feature type="transmembrane region" description="Helical" evidence="12">
    <location>
        <begin position="124"/>
        <end position="147"/>
    </location>
</feature>
<evidence type="ECO:0000313" key="14">
    <source>
        <dbReference type="EnsemblMetazoa" id="CapteP178364"/>
    </source>
</evidence>
<evidence type="ECO:0000256" key="5">
    <source>
        <dbReference type="ARBA" id="ARBA00022692"/>
    </source>
</evidence>
<dbReference type="STRING" id="283909.R7UQX4"/>
<keyword evidence="8" id="KW-0406">Ion transport</keyword>
<evidence type="ECO:0000313" key="15">
    <source>
        <dbReference type="Proteomes" id="UP000014760"/>
    </source>
</evidence>
<dbReference type="PROSITE" id="PS50283">
    <property type="entry name" value="NA_SOLUT_SYMP_3"/>
    <property type="match status" value="1"/>
</dbReference>
<evidence type="ECO:0008006" key="16">
    <source>
        <dbReference type="Google" id="ProtNLM"/>
    </source>
</evidence>
<dbReference type="AlphaFoldDB" id="R7UQX4"/>
<feature type="transmembrane region" description="Helical" evidence="12">
    <location>
        <begin position="49"/>
        <end position="68"/>
    </location>
</feature>
<keyword evidence="9 12" id="KW-0472">Membrane</keyword>
<keyword evidence="10" id="KW-0739">Sodium transport</keyword>
<dbReference type="EMBL" id="AMQN01001045">
    <property type="status" value="NOT_ANNOTATED_CDS"/>
    <property type="molecule type" value="Genomic_DNA"/>
</dbReference>
<dbReference type="GO" id="GO:0005886">
    <property type="term" value="C:plasma membrane"/>
    <property type="evidence" value="ECO:0007669"/>
    <property type="project" value="UniProtKB-SubCell"/>
</dbReference>
<feature type="transmembrane region" description="Helical" evidence="12">
    <location>
        <begin position="502"/>
        <end position="524"/>
    </location>
</feature>
<evidence type="ECO:0000256" key="1">
    <source>
        <dbReference type="ARBA" id="ARBA00004651"/>
    </source>
</evidence>
<comment type="subcellular location">
    <subcellularLocation>
        <location evidence="1">Cell membrane</location>
        <topology evidence="1">Multi-pass membrane protein</topology>
    </subcellularLocation>
</comment>
<feature type="transmembrane region" description="Helical" evidence="12">
    <location>
        <begin position="344"/>
        <end position="364"/>
    </location>
</feature>
<dbReference type="NCBIfam" id="TIGR00813">
    <property type="entry name" value="sss"/>
    <property type="match status" value="1"/>
</dbReference>
<dbReference type="EMBL" id="KB298688">
    <property type="protein sequence ID" value="ELU08939.1"/>
    <property type="molecule type" value="Genomic_DNA"/>
</dbReference>
<name>R7UQX4_CAPTE</name>
<sequence length="605" mass="66776">MENYLHWIDYIIFGAFLGISILIGAYHACAGGKQKTTEEFLMGNRQLKILPTMVSLFVSYQSAIAILGNAAEVFTKGTLMWLWASIAYSLSLILAERVFVPWIYPLGLTSVYEYFELRYESRVVRIIGASLGILYAVLYMGAALFAPSVALEAATGLSASVSIPLMAVVSVIYTSLGGMKAVIWTDLFQFVVMYAGVLAAFIKGNMLVGGLSRAFQIASIEHRLIWIDFNPDPTIRHSVWGFIFGWSLTWGFVYGIQQSSVQRYCAVPSLKAARKTVLWNIPILLISGTVMALNGILVLAYFHDRREDPIYSGRVTNDNQILAVFVIDVFRDYKGVAGLFLSTLYSGALSSVSSSLSGASANAWEDILKPHFRVTETRAAILNKLLVVMFGILATGVAFVARFSSGPVTQFAIMFFGAVSGPLGAMFLMGGLWIFRKYCWISVIIGGLSGLTFNLWLGAGGMGIHVHPSLPPLSTHLYPNTTVVPVVLDQKSGLNGLYAVSYLWYSVTGLCVALLISTGSSWALRFIFNRRVDVDHLDPRMFISVRQIFSCSDDTHVEDRDSVKLAETQKYFENHAFESHPWFTHGSRISMQSGTSSYVERESNV</sequence>
<accession>R7UQX4</accession>
<keyword evidence="7" id="KW-0915">Sodium</keyword>
<feature type="transmembrane region" description="Helical" evidence="12">
    <location>
        <begin position="442"/>
        <end position="464"/>
    </location>
</feature>
<evidence type="ECO:0000256" key="2">
    <source>
        <dbReference type="ARBA" id="ARBA00006434"/>
    </source>
</evidence>
<feature type="transmembrane region" description="Helical" evidence="12">
    <location>
        <begin position="411"/>
        <end position="435"/>
    </location>
</feature>
<dbReference type="Proteomes" id="UP000014760">
    <property type="component" value="Unassembled WGS sequence"/>
</dbReference>
<dbReference type="HOGENOM" id="CLU_018808_11_1_1"/>
<dbReference type="OrthoDB" id="6132759at2759"/>
<gene>
    <name evidence="13" type="ORF">CAPTEDRAFT_178364</name>
</gene>
<feature type="transmembrane region" description="Helical" evidence="12">
    <location>
        <begin position="80"/>
        <end position="104"/>
    </location>
</feature>
<evidence type="ECO:0000256" key="8">
    <source>
        <dbReference type="ARBA" id="ARBA00023065"/>
    </source>
</evidence>
<feature type="transmembrane region" description="Helical" evidence="12">
    <location>
        <begin position="277"/>
        <end position="302"/>
    </location>
</feature>
<protein>
    <recommendedName>
        <fullName evidence="16">Sodium-coupled monocarboxylate transporter 1</fullName>
    </recommendedName>
</protein>
<dbReference type="EnsemblMetazoa" id="CapteT178364">
    <property type="protein sequence ID" value="CapteP178364"/>
    <property type="gene ID" value="CapteG178364"/>
</dbReference>
<evidence type="ECO:0000313" key="13">
    <source>
        <dbReference type="EMBL" id="ELU08939.1"/>
    </source>
</evidence>
<evidence type="ECO:0000256" key="6">
    <source>
        <dbReference type="ARBA" id="ARBA00022989"/>
    </source>
</evidence>
<dbReference type="GO" id="GO:0006814">
    <property type="term" value="P:sodium ion transport"/>
    <property type="evidence" value="ECO:0007669"/>
    <property type="project" value="UniProtKB-KW"/>
</dbReference>
<organism evidence="13">
    <name type="scientific">Capitella teleta</name>
    <name type="common">Polychaete worm</name>
    <dbReference type="NCBI Taxonomy" id="283909"/>
    <lineage>
        <taxon>Eukaryota</taxon>
        <taxon>Metazoa</taxon>
        <taxon>Spiralia</taxon>
        <taxon>Lophotrochozoa</taxon>
        <taxon>Annelida</taxon>
        <taxon>Polychaeta</taxon>
        <taxon>Sedentaria</taxon>
        <taxon>Scolecida</taxon>
        <taxon>Capitellidae</taxon>
        <taxon>Capitella</taxon>
    </lineage>
</organism>
<keyword evidence="3" id="KW-0813">Transport</keyword>
<reference evidence="13 15" key="2">
    <citation type="journal article" date="2013" name="Nature">
        <title>Insights into bilaterian evolution from three spiralian genomes.</title>
        <authorList>
            <person name="Simakov O."/>
            <person name="Marletaz F."/>
            <person name="Cho S.J."/>
            <person name="Edsinger-Gonzales E."/>
            <person name="Havlak P."/>
            <person name="Hellsten U."/>
            <person name="Kuo D.H."/>
            <person name="Larsson T."/>
            <person name="Lv J."/>
            <person name="Arendt D."/>
            <person name="Savage R."/>
            <person name="Osoegawa K."/>
            <person name="de Jong P."/>
            <person name="Grimwood J."/>
            <person name="Chapman J.A."/>
            <person name="Shapiro H."/>
            <person name="Aerts A."/>
            <person name="Otillar R.P."/>
            <person name="Terry A.Y."/>
            <person name="Boore J.L."/>
            <person name="Grigoriev I.V."/>
            <person name="Lindberg D.R."/>
            <person name="Seaver E.C."/>
            <person name="Weisblat D.A."/>
            <person name="Putnam N.H."/>
            <person name="Rokhsar D.S."/>
        </authorList>
    </citation>
    <scope>NUCLEOTIDE SEQUENCE</scope>
    <source>
        <strain evidence="13 15">I ESC-2004</strain>
    </source>
</reference>
<evidence type="ECO:0000256" key="12">
    <source>
        <dbReference type="SAM" id="Phobius"/>
    </source>
</evidence>
<dbReference type="InterPro" id="IPR001734">
    <property type="entry name" value="Na/solute_symporter"/>
</dbReference>
<dbReference type="PANTHER" id="PTHR42985:SF40">
    <property type="entry name" value="LD47995P-RELATED"/>
    <property type="match status" value="1"/>
</dbReference>
<proteinExistence type="inferred from homology"/>
<evidence type="ECO:0000256" key="9">
    <source>
        <dbReference type="ARBA" id="ARBA00023136"/>
    </source>
</evidence>
<dbReference type="OMA" id="HGMMFWL"/>
<evidence type="ECO:0000256" key="10">
    <source>
        <dbReference type="ARBA" id="ARBA00023201"/>
    </source>
</evidence>
<dbReference type="InterPro" id="IPR038377">
    <property type="entry name" value="Na/Glc_symporter_sf"/>
</dbReference>
<evidence type="ECO:0000256" key="11">
    <source>
        <dbReference type="RuleBase" id="RU362091"/>
    </source>
</evidence>
<reference evidence="14" key="3">
    <citation type="submission" date="2015-06" db="UniProtKB">
        <authorList>
            <consortium name="EnsemblMetazoa"/>
        </authorList>
    </citation>
    <scope>IDENTIFICATION</scope>
</reference>
<dbReference type="Gene3D" id="1.20.1730.10">
    <property type="entry name" value="Sodium/glucose cotransporter"/>
    <property type="match status" value="1"/>
</dbReference>
<dbReference type="PANTHER" id="PTHR42985">
    <property type="entry name" value="SODIUM-COUPLED MONOCARBOXYLATE TRANSPORTER"/>
    <property type="match status" value="1"/>
</dbReference>
<comment type="similarity">
    <text evidence="2 11">Belongs to the sodium:solute symporter (SSF) (TC 2.A.21) family.</text>
</comment>
<keyword evidence="6 12" id="KW-1133">Transmembrane helix</keyword>
<reference evidence="15" key="1">
    <citation type="submission" date="2012-12" db="EMBL/GenBank/DDBJ databases">
        <authorList>
            <person name="Hellsten U."/>
            <person name="Grimwood J."/>
            <person name="Chapman J.A."/>
            <person name="Shapiro H."/>
            <person name="Aerts A."/>
            <person name="Otillar R.P."/>
            <person name="Terry A.Y."/>
            <person name="Boore J.L."/>
            <person name="Simakov O."/>
            <person name="Marletaz F."/>
            <person name="Cho S.-J."/>
            <person name="Edsinger-Gonzales E."/>
            <person name="Havlak P."/>
            <person name="Kuo D.-H."/>
            <person name="Larsson T."/>
            <person name="Lv J."/>
            <person name="Arendt D."/>
            <person name="Savage R."/>
            <person name="Osoegawa K."/>
            <person name="de Jong P."/>
            <person name="Lindberg D.R."/>
            <person name="Seaver E.C."/>
            <person name="Weisblat D.A."/>
            <person name="Putnam N.H."/>
            <person name="Grigoriev I.V."/>
            <person name="Rokhsar D.S."/>
        </authorList>
    </citation>
    <scope>NUCLEOTIDE SEQUENCE</scope>
    <source>
        <strain evidence="15">I ESC-2004</strain>
    </source>
</reference>
<feature type="transmembrane region" description="Helical" evidence="12">
    <location>
        <begin position="385"/>
        <end position="405"/>
    </location>
</feature>
<keyword evidence="15" id="KW-1185">Reference proteome</keyword>
<dbReference type="Pfam" id="PF00474">
    <property type="entry name" value="SSF"/>
    <property type="match status" value="1"/>
</dbReference>
<feature type="transmembrane region" description="Helical" evidence="12">
    <location>
        <begin position="239"/>
        <end position="256"/>
    </location>
</feature>
<evidence type="ECO:0000256" key="3">
    <source>
        <dbReference type="ARBA" id="ARBA00022448"/>
    </source>
</evidence>
<evidence type="ECO:0000256" key="7">
    <source>
        <dbReference type="ARBA" id="ARBA00023053"/>
    </source>
</evidence>
<evidence type="ECO:0000256" key="4">
    <source>
        <dbReference type="ARBA" id="ARBA00022475"/>
    </source>
</evidence>
<keyword evidence="5 12" id="KW-0812">Transmembrane</keyword>
<dbReference type="InterPro" id="IPR051163">
    <property type="entry name" value="Sodium:Solute_Symporter_SSF"/>
</dbReference>
<feature type="transmembrane region" description="Helical" evidence="12">
    <location>
        <begin position="6"/>
        <end position="28"/>
    </location>
</feature>
<feature type="transmembrane region" description="Helical" evidence="12">
    <location>
        <begin position="153"/>
        <end position="174"/>
    </location>
</feature>
<feature type="transmembrane region" description="Helical" evidence="12">
    <location>
        <begin position="181"/>
        <end position="202"/>
    </location>
</feature>
<dbReference type="GO" id="GO:0015293">
    <property type="term" value="F:symporter activity"/>
    <property type="evidence" value="ECO:0007669"/>
    <property type="project" value="TreeGrafter"/>
</dbReference>
<keyword evidence="4" id="KW-1003">Cell membrane</keyword>